<name>A0A9D4YAT7_PEA</name>
<dbReference type="GO" id="GO:0004568">
    <property type="term" value="F:chitinase activity"/>
    <property type="evidence" value="ECO:0007669"/>
    <property type="project" value="TreeGrafter"/>
</dbReference>
<dbReference type="InterPro" id="IPR050542">
    <property type="entry name" value="Glycosyl_Hydrlase18_Chitinase"/>
</dbReference>
<dbReference type="InterPro" id="IPR017853">
    <property type="entry name" value="GH"/>
</dbReference>
<dbReference type="SUPFAM" id="SSF51445">
    <property type="entry name" value="(Trans)glycosidases"/>
    <property type="match status" value="1"/>
</dbReference>
<dbReference type="Gene3D" id="3.20.20.80">
    <property type="entry name" value="Glycosidases"/>
    <property type="match status" value="1"/>
</dbReference>
<dbReference type="Gramene" id="Psat02G0179200-T1">
    <property type="protein sequence ID" value="KAI5435094.1"/>
    <property type="gene ID" value="KIW84_021792"/>
</dbReference>
<protein>
    <submittedName>
        <fullName evidence="1">Uncharacterized protein</fullName>
    </submittedName>
</protein>
<gene>
    <name evidence="1" type="ORF">KIW84_021792</name>
</gene>
<dbReference type="AlphaFoldDB" id="A0A9D4YAT7"/>
<dbReference type="PANTHER" id="PTHR45708">
    <property type="entry name" value="ENDOCHITINASE"/>
    <property type="match status" value="1"/>
</dbReference>
<sequence length="226" mass="25425">MLDVEAKPNIPFIMGQPLVNTAKLLVDIDKGQVKFKIKDSDVCFKVVYIPKILSRADLSLLEKFRMIARLHESNLIENDSSSSMLVTMPILCLAWEIQSLARSVGEAVAALVQENDEETTLTLYFYLTAAPQCFMLDYYLDKAIETGLFDYVCAQFHNNPPCPYYRANFDATFPLKSWNAQTSLVLPNNTVFMGLPTAAPSCGYIPPKDFITKQSDKKKKETSQTT</sequence>
<organism evidence="1 2">
    <name type="scientific">Pisum sativum</name>
    <name type="common">Garden pea</name>
    <name type="synonym">Lathyrus oleraceus</name>
    <dbReference type="NCBI Taxonomy" id="3888"/>
    <lineage>
        <taxon>Eukaryota</taxon>
        <taxon>Viridiplantae</taxon>
        <taxon>Streptophyta</taxon>
        <taxon>Embryophyta</taxon>
        <taxon>Tracheophyta</taxon>
        <taxon>Spermatophyta</taxon>
        <taxon>Magnoliopsida</taxon>
        <taxon>eudicotyledons</taxon>
        <taxon>Gunneridae</taxon>
        <taxon>Pentapetalae</taxon>
        <taxon>rosids</taxon>
        <taxon>fabids</taxon>
        <taxon>Fabales</taxon>
        <taxon>Fabaceae</taxon>
        <taxon>Papilionoideae</taxon>
        <taxon>50 kb inversion clade</taxon>
        <taxon>NPAAA clade</taxon>
        <taxon>Hologalegina</taxon>
        <taxon>IRL clade</taxon>
        <taxon>Fabeae</taxon>
        <taxon>Lathyrus</taxon>
    </lineage>
</organism>
<accession>A0A9D4YAT7</accession>
<dbReference type="EMBL" id="JAMSHJ010000002">
    <property type="protein sequence ID" value="KAI5435094.1"/>
    <property type="molecule type" value="Genomic_DNA"/>
</dbReference>
<keyword evidence="2" id="KW-1185">Reference proteome</keyword>
<comment type="caution">
    <text evidence="1">The sequence shown here is derived from an EMBL/GenBank/DDBJ whole genome shotgun (WGS) entry which is preliminary data.</text>
</comment>
<dbReference type="GO" id="GO:0005576">
    <property type="term" value="C:extracellular region"/>
    <property type="evidence" value="ECO:0007669"/>
    <property type="project" value="TreeGrafter"/>
</dbReference>
<evidence type="ECO:0000313" key="2">
    <source>
        <dbReference type="Proteomes" id="UP001058974"/>
    </source>
</evidence>
<reference evidence="1 2" key="1">
    <citation type="journal article" date="2022" name="Nat. Genet.">
        <title>Improved pea reference genome and pan-genome highlight genomic features and evolutionary characteristics.</title>
        <authorList>
            <person name="Yang T."/>
            <person name="Liu R."/>
            <person name="Luo Y."/>
            <person name="Hu S."/>
            <person name="Wang D."/>
            <person name="Wang C."/>
            <person name="Pandey M.K."/>
            <person name="Ge S."/>
            <person name="Xu Q."/>
            <person name="Li N."/>
            <person name="Li G."/>
            <person name="Huang Y."/>
            <person name="Saxena R.K."/>
            <person name="Ji Y."/>
            <person name="Li M."/>
            <person name="Yan X."/>
            <person name="He Y."/>
            <person name="Liu Y."/>
            <person name="Wang X."/>
            <person name="Xiang C."/>
            <person name="Varshney R.K."/>
            <person name="Ding H."/>
            <person name="Gao S."/>
            <person name="Zong X."/>
        </authorList>
    </citation>
    <scope>NUCLEOTIDE SEQUENCE [LARGE SCALE GENOMIC DNA]</scope>
    <source>
        <strain evidence="1 2">cv. Zhongwan 6</strain>
    </source>
</reference>
<dbReference type="PANTHER" id="PTHR45708:SF31">
    <property type="entry name" value="III ACIDIC ENDOCHITINASE, PUTATIVE-RELATED"/>
    <property type="match status" value="1"/>
</dbReference>
<proteinExistence type="predicted"/>
<evidence type="ECO:0000313" key="1">
    <source>
        <dbReference type="EMBL" id="KAI5435094.1"/>
    </source>
</evidence>
<dbReference type="Proteomes" id="UP001058974">
    <property type="component" value="Chromosome 2"/>
</dbReference>